<proteinExistence type="predicted"/>
<dbReference type="Proteomes" id="UP000008694">
    <property type="component" value="Unassembled WGS sequence"/>
</dbReference>
<organism evidence="2">
    <name type="scientific">Arabidopsis lyrata subsp. lyrata</name>
    <name type="common">Lyre-leaved rock-cress</name>
    <dbReference type="NCBI Taxonomy" id="81972"/>
    <lineage>
        <taxon>Eukaryota</taxon>
        <taxon>Viridiplantae</taxon>
        <taxon>Streptophyta</taxon>
        <taxon>Embryophyta</taxon>
        <taxon>Tracheophyta</taxon>
        <taxon>Spermatophyta</taxon>
        <taxon>Magnoliopsida</taxon>
        <taxon>eudicotyledons</taxon>
        <taxon>Gunneridae</taxon>
        <taxon>Pentapetalae</taxon>
        <taxon>rosids</taxon>
        <taxon>malvids</taxon>
        <taxon>Brassicales</taxon>
        <taxon>Brassicaceae</taxon>
        <taxon>Camelineae</taxon>
        <taxon>Arabidopsis</taxon>
    </lineage>
</organism>
<evidence type="ECO:0000313" key="2">
    <source>
        <dbReference type="Proteomes" id="UP000008694"/>
    </source>
</evidence>
<dbReference type="AlphaFoldDB" id="D7LFQ5"/>
<feature type="non-terminal residue" evidence="1">
    <location>
        <position position="1"/>
    </location>
</feature>
<dbReference type="Gramene" id="Al_scaffold_0004_1783">
    <property type="protein sequence ID" value="Al_scaffold_0004_1783"/>
    <property type="gene ID" value="Al_scaffold_0004_1783"/>
</dbReference>
<accession>D7LFQ5</accession>
<dbReference type="HOGENOM" id="CLU_3112516_0_0_1"/>
<gene>
    <name evidence="1" type="ORF">ARALYDRAFT_669064</name>
</gene>
<name>D7LFQ5_ARALL</name>
<dbReference type="EMBL" id="GL348716">
    <property type="protein sequence ID" value="EFH55692.1"/>
    <property type="molecule type" value="Genomic_DNA"/>
</dbReference>
<sequence>ISLKNSLERIGIMFMIILLEMMEGMMEKGGLRSSVLLSLEMFRWLMIGRGG</sequence>
<reference evidence="2" key="1">
    <citation type="journal article" date="2011" name="Nat. Genet.">
        <title>The Arabidopsis lyrata genome sequence and the basis of rapid genome size change.</title>
        <authorList>
            <person name="Hu T.T."/>
            <person name="Pattyn P."/>
            <person name="Bakker E.G."/>
            <person name="Cao J."/>
            <person name="Cheng J.-F."/>
            <person name="Clark R.M."/>
            <person name="Fahlgren N."/>
            <person name="Fawcett J.A."/>
            <person name="Grimwood J."/>
            <person name="Gundlach H."/>
            <person name="Haberer G."/>
            <person name="Hollister J.D."/>
            <person name="Ossowski S."/>
            <person name="Ottilar R.P."/>
            <person name="Salamov A.A."/>
            <person name="Schneeberger K."/>
            <person name="Spannagl M."/>
            <person name="Wang X."/>
            <person name="Yang L."/>
            <person name="Nasrallah M.E."/>
            <person name="Bergelson J."/>
            <person name="Carrington J.C."/>
            <person name="Gaut B.S."/>
            <person name="Schmutz J."/>
            <person name="Mayer K.F.X."/>
            <person name="Van de Peer Y."/>
            <person name="Grigoriev I.V."/>
            <person name="Nordborg M."/>
            <person name="Weigel D."/>
            <person name="Guo Y.-L."/>
        </authorList>
    </citation>
    <scope>NUCLEOTIDE SEQUENCE [LARGE SCALE GENOMIC DNA]</scope>
    <source>
        <strain evidence="2">cv. MN47</strain>
    </source>
</reference>
<keyword evidence="2" id="KW-1185">Reference proteome</keyword>
<evidence type="ECO:0000313" key="1">
    <source>
        <dbReference type="EMBL" id="EFH55692.1"/>
    </source>
</evidence>
<protein>
    <submittedName>
        <fullName evidence="1">Predicted protein</fullName>
    </submittedName>
</protein>